<feature type="transmembrane region" description="Helical" evidence="1">
    <location>
        <begin position="158"/>
        <end position="180"/>
    </location>
</feature>
<sequence>MAGAALVFAFVALLGAVGALADAGSGAFLLLHKEVQIKRLKPGSERITVSLVVHNAGSTTAYDVSLIDDSWPSSYFNVVSGDTSTAWEKLEVGKSLQHSFVLEPKTKGSFQAAPAVVKYRVAAKSALQEAWSTPLPPLDTLSDKPSGIKYDFNIALKYGPLVSVLSIVGIFVYLMVAPSSSKKPKSKKRR</sequence>
<dbReference type="PANTHER" id="PTHR12861">
    <property type="entry name" value="TRANSLOCON-ASSOCIATED PROTEIN, BETA SUBUNIT PRECURSOR TRAP-BETA SIGNAL SEQUENCE RECEPTOR BETA SUBUNIT"/>
    <property type="match status" value="1"/>
</dbReference>
<dbReference type="eggNOG" id="KOG3317">
    <property type="taxonomic scope" value="Eukaryota"/>
</dbReference>
<feature type="chain" id="PRO_5003122441" description="Translocon-associated protein subunit beta" evidence="2">
    <location>
        <begin position="22"/>
        <end position="190"/>
    </location>
</feature>
<dbReference type="EMBL" id="GL377604">
    <property type="protein sequence ID" value="EFJ20052.1"/>
    <property type="molecule type" value="Genomic_DNA"/>
</dbReference>
<keyword evidence="1" id="KW-1133">Transmembrane helix</keyword>
<gene>
    <name evidence="3" type="ORF">SELMODRAFT_109700</name>
</gene>
<dbReference type="PANTHER" id="PTHR12861:SF3">
    <property type="entry name" value="TRANSLOCON-ASSOCIATED PROTEIN SUBUNIT BETA"/>
    <property type="match status" value="1"/>
</dbReference>
<proteinExistence type="predicted"/>
<protein>
    <recommendedName>
        <fullName evidence="5">Translocon-associated protein subunit beta</fullName>
    </recommendedName>
</protein>
<dbReference type="AlphaFoldDB" id="D8S6E9"/>
<keyword evidence="1" id="KW-0472">Membrane</keyword>
<dbReference type="OMA" id="REKKFEW"/>
<evidence type="ECO:0008006" key="5">
    <source>
        <dbReference type="Google" id="ProtNLM"/>
    </source>
</evidence>
<dbReference type="STRING" id="88036.D8S6E9"/>
<accession>D8S6E9</accession>
<evidence type="ECO:0000256" key="1">
    <source>
        <dbReference type="SAM" id="Phobius"/>
    </source>
</evidence>
<dbReference type="KEGG" id="smo:SELMODRAFT_109700"/>
<reference evidence="3 4" key="1">
    <citation type="journal article" date="2011" name="Science">
        <title>The Selaginella genome identifies genetic changes associated with the evolution of vascular plants.</title>
        <authorList>
            <person name="Banks J.A."/>
            <person name="Nishiyama T."/>
            <person name="Hasebe M."/>
            <person name="Bowman J.L."/>
            <person name="Gribskov M."/>
            <person name="dePamphilis C."/>
            <person name="Albert V.A."/>
            <person name="Aono N."/>
            <person name="Aoyama T."/>
            <person name="Ambrose B.A."/>
            <person name="Ashton N.W."/>
            <person name="Axtell M.J."/>
            <person name="Barker E."/>
            <person name="Barker M.S."/>
            <person name="Bennetzen J.L."/>
            <person name="Bonawitz N.D."/>
            <person name="Chapple C."/>
            <person name="Cheng C."/>
            <person name="Correa L.G."/>
            <person name="Dacre M."/>
            <person name="DeBarry J."/>
            <person name="Dreyer I."/>
            <person name="Elias M."/>
            <person name="Engstrom E.M."/>
            <person name="Estelle M."/>
            <person name="Feng L."/>
            <person name="Finet C."/>
            <person name="Floyd S.K."/>
            <person name="Frommer W.B."/>
            <person name="Fujita T."/>
            <person name="Gramzow L."/>
            <person name="Gutensohn M."/>
            <person name="Harholt J."/>
            <person name="Hattori M."/>
            <person name="Heyl A."/>
            <person name="Hirai T."/>
            <person name="Hiwatashi Y."/>
            <person name="Ishikawa M."/>
            <person name="Iwata M."/>
            <person name="Karol K.G."/>
            <person name="Koehler B."/>
            <person name="Kolukisaoglu U."/>
            <person name="Kubo M."/>
            <person name="Kurata T."/>
            <person name="Lalonde S."/>
            <person name="Li K."/>
            <person name="Li Y."/>
            <person name="Litt A."/>
            <person name="Lyons E."/>
            <person name="Manning G."/>
            <person name="Maruyama T."/>
            <person name="Michael T.P."/>
            <person name="Mikami K."/>
            <person name="Miyazaki S."/>
            <person name="Morinaga S."/>
            <person name="Murata T."/>
            <person name="Mueller-Roeber B."/>
            <person name="Nelson D.R."/>
            <person name="Obara M."/>
            <person name="Oguri Y."/>
            <person name="Olmstead R.G."/>
            <person name="Onodera N."/>
            <person name="Petersen B.L."/>
            <person name="Pils B."/>
            <person name="Prigge M."/>
            <person name="Rensing S.A."/>
            <person name="Riano-Pachon D.M."/>
            <person name="Roberts A.W."/>
            <person name="Sato Y."/>
            <person name="Scheller H.V."/>
            <person name="Schulz B."/>
            <person name="Schulz C."/>
            <person name="Shakirov E.V."/>
            <person name="Shibagaki N."/>
            <person name="Shinohara N."/>
            <person name="Shippen D.E."/>
            <person name="Soerensen I."/>
            <person name="Sotooka R."/>
            <person name="Sugimoto N."/>
            <person name="Sugita M."/>
            <person name="Sumikawa N."/>
            <person name="Tanurdzic M."/>
            <person name="Theissen G."/>
            <person name="Ulvskov P."/>
            <person name="Wakazuki S."/>
            <person name="Weng J.K."/>
            <person name="Willats W.W."/>
            <person name="Wipf D."/>
            <person name="Wolf P.G."/>
            <person name="Yang L."/>
            <person name="Zimmer A.D."/>
            <person name="Zhu Q."/>
            <person name="Mitros T."/>
            <person name="Hellsten U."/>
            <person name="Loque D."/>
            <person name="Otillar R."/>
            <person name="Salamov A."/>
            <person name="Schmutz J."/>
            <person name="Shapiro H."/>
            <person name="Lindquist E."/>
            <person name="Lucas S."/>
            <person name="Rokhsar D."/>
            <person name="Grigoriev I.V."/>
        </authorList>
    </citation>
    <scope>NUCLEOTIDE SEQUENCE [LARGE SCALE GENOMIC DNA]</scope>
</reference>
<dbReference type="InParanoid" id="D8S6E9"/>
<keyword evidence="4" id="KW-1185">Reference proteome</keyword>
<keyword evidence="2" id="KW-0732">Signal</keyword>
<dbReference type="HOGENOM" id="CLU_097700_0_0_1"/>
<name>D8S6E9_SELML</name>
<keyword evidence="1" id="KW-0812">Transmembrane</keyword>
<evidence type="ECO:0000313" key="4">
    <source>
        <dbReference type="Proteomes" id="UP000001514"/>
    </source>
</evidence>
<dbReference type="Proteomes" id="UP000001514">
    <property type="component" value="Unassembled WGS sequence"/>
</dbReference>
<evidence type="ECO:0000313" key="3">
    <source>
        <dbReference type="EMBL" id="EFJ20052.1"/>
    </source>
</evidence>
<evidence type="ECO:0000256" key="2">
    <source>
        <dbReference type="SAM" id="SignalP"/>
    </source>
</evidence>
<feature type="signal peptide" evidence="2">
    <location>
        <begin position="1"/>
        <end position="21"/>
    </location>
</feature>
<dbReference type="FunCoup" id="D8S6E9">
    <property type="interactions" value="2831"/>
</dbReference>
<dbReference type="Gramene" id="EFJ20052">
    <property type="protein sequence ID" value="EFJ20052"/>
    <property type="gene ID" value="SELMODRAFT_109700"/>
</dbReference>
<dbReference type="Pfam" id="PF05753">
    <property type="entry name" value="TRAP_beta"/>
    <property type="match status" value="1"/>
</dbReference>
<organism evidence="4">
    <name type="scientific">Selaginella moellendorffii</name>
    <name type="common">Spikemoss</name>
    <dbReference type="NCBI Taxonomy" id="88036"/>
    <lineage>
        <taxon>Eukaryota</taxon>
        <taxon>Viridiplantae</taxon>
        <taxon>Streptophyta</taxon>
        <taxon>Embryophyta</taxon>
        <taxon>Tracheophyta</taxon>
        <taxon>Lycopodiopsida</taxon>
        <taxon>Selaginellales</taxon>
        <taxon>Selaginellaceae</taxon>
        <taxon>Selaginella</taxon>
    </lineage>
</organism>